<name>A0A8X6K0L3_NEPPI</name>
<feature type="signal peptide" evidence="1">
    <location>
        <begin position="1"/>
        <end position="20"/>
    </location>
</feature>
<keyword evidence="1" id="KW-0732">Signal</keyword>
<evidence type="ECO:0000313" key="2">
    <source>
        <dbReference type="EMBL" id="GFS51907.1"/>
    </source>
</evidence>
<gene>
    <name evidence="2" type="ORF">NPIL_68391</name>
</gene>
<dbReference type="EMBL" id="BMAW01045800">
    <property type="protein sequence ID" value="GFS51907.1"/>
    <property type="molecule type" value="Genomic_DNA"/>
</dbReference>
<sequence>MRKEWLVCSLLLVFISGTTCFWDIVPEEFCTNAMDSKCGYLLDPDIVPLFPVKKSEVPKFCSNMAKYYTCIDYNYSAKDLCGRPLIMKSAETMVLEFCSKRTSLHNRFLRNIKCMNNSAYTTGKECSSMGELAFAVLKGQPANRAVFELDFEFKRCFKHAFNIECYGRAIMEDCGWEAQTTYKEMTQRSSYYTAKCRDYKQHSNATQALIFFNHQVSLYSLRNPGDNLPTKLA</sequence>
<protein>
    <recommendedName>
        <fullName evidence="4">DUF19 domain-containing protein</fullName>
    </recommendedName>
</protein>
<dbReference type="OrthoDB" id="6427620at2759"/>
<organism evidence="2 3">
    <name type="scientific">Nephila pilipes</name>
    <name type="common">Giant wood spider</name>
    <name type="synonym">Nephila maculata</name>
    <dbReference type="NCBI Taxonomy" id="299642"/>
    <lineage>
        <taxon>Eukaryota</taxon>
        <taxon>Metazoa</taxon>
        <taxon>Ecdysozoa</taxon>
        <taxon>Arthropoda</taxon>
        <taxon>Chelicerata</taxon>
        <taxon>Arachnida</taxon>
        <taxon>Araneae</taxon>
        <taxon>Araneomorphae</taxon>
        <taxon>Entelegynae</taxon>
        <taxon>Araneoidea</taxon>
        <taxon>Nephilidae</taxon>
        <taxon>Nephila</taxon>
    </lineage>
</organism>
<comment type="caution">
    <text evidence="2">The sequence shown here is derived from an EMBL/GenBank/DDBJ whole genome shotgun (WGS) entry which is preliminary data.</text>
</comment>
<proteinExistence type="predicted"/>
<dbReference type="AlphaFoldDB" id="A0A8X6K0L3"/>
<feature type="chain" id="PRO_5036468097" description="DUF19 domain-containing protein" evidence="1">
    <location>
        <begin position="21"/>
        <end position="233"/>
    </location>
</feature>
<keyword evidence="3" id="KW-1185">Reference proteome</keyword>
<evidence type="ECO:0000313" key="3">
    <source>
        <dbReference type="Proteomes" id="UP000887013"/>
    </source>
</evidence>
<accession>A0A8X6K0L3</accession>
<evidence type="ECO:0008006" key="4">
    <source>
        <dbReference type="Google" id="ProtNLM"/>
    </source>
</evidence>
<dbReference type="Proteomes" id="UP000887013">
    <property type="component" value="Unassembled WGS sequence"/>
</dbReference>
<evidence type="ECO:0000256" key="1">
    <source>
        <dbReference type="SAM" id="SignalP"/>
    </source>
</evidence>
<reference evidence="2" key="1">
    <citation type="submission" date="2020-08" db="EMBL/GenBank/DDBJ databases">
        <title>Multicomponent nature underlies the extraordinary mechanical properties of spider dragline silk.</title>
        <authorList>
            <person name="Kono N."/>
            <person name="Nakamura H."/>
            <person name="Mori M."/>
            <person name="Yoshida Y."/>
            <person name="Ohtoshi R."/>
            <person name="Malay A.D."/>
            <person name="Moran D.A.P."/>
            <person name="Tomita M."/>
            <person name="Numata K."/>
            <person name="Arakawa K."/>
        </authorList>
    </citation>
    <scope>NUCLEOTIDE SEQUENCE</scope>
</reference>